<dbReference type="GO" id="GO:0046677">
    <property type="term" value="P:response to antibiotic"/>
    <property type="evidence" value="ECO:0007669"/>
    <property type="project" value="UniProtKB-KW"/>
</dbReference>
<evidence type="ECO:0000256" key="5">
    <source>
        <dbReference type="ARBA" id="ARBA00022692"/>
    </source>
</evidence>
<organism evidence="12 13">
    <name type="scientific">Streptomyces liangshanensis</name>
    <dbReference type="NCBI Taxonomy" id="2717324"/>
    <lineage>
        <taxon>Bacteria</taxon>
        <taxon>Bacillati</taxon>
        <taxon>Actinomycetota</taxon>
        <taxon>Actinomycetes</taxon>
        <taxon>Kitasatosporales</taxon>
        <taxon>Streptomycetaceae</taxon>
        <taxon>Streptomyces</taxon>
    </lineage>
</organism>
<dbReference type="GO" id="GO:0005886">
    <property type="term" value="C:plasma membrane"/>
    <property type="evidence" value="ECO:0007669"/>
    <property type="project" value="UniProtKB-SubCell"/>
</dbReference>
<dbReference type="KEGG" id="slia:HA039_30735"/>
<evidence type="ECO:0000313" key="13">
    <source>
        <dbReference type="Proteomes" id="UP000501179"/>
    </source>
</evidence>
<evidence type="ECO:0000313" key="12">
    <source>
        <dbReference type="EMBL" id="QIQ06103.1"/>
    </source>
</evidence>
<comment type="subcellular location">
    <subcellularLocation>
        <location evidence="1">Cell membrane</location>
        <topology evidence="1">Multi-pass membrane protein</topology>
    </subcellularLocation>
</comment>
<reference evidence="12 13" key="1">
    <citation type="submission" date="2020-03" db="EMBL/GenBank/DDBJ databases">
        <title>A novel species.</title>
        <authorList>
            <person name="Gao J."/>
        </authorList>
    </citation>
    <scope>NUCLEOTIDE SEQUENCE [LARGE SCALE GENOMIC DNA]</scope>
    <source>
        <strain evidence="12 13">QMT-12</strain>
    </source>
</reference>
<feature type="transmembrane region" description="Helical" evidence="10">
    <location>
        <begin position="47"/>
        <end position="67"/>
    </location>
</feature>
<dbReference type="InterPro" id="IPR036259">
    <property type="entry name" value="MFS_trans_sf"/>
</dbReference>
<feature type="region of interest" description="Disordered" evidence="9">
    <location>
        <begin position="460"/>
        <end position="496"/>
    </location>
</feature>
<feature type="transmembrane region" description="Helical" evidence="10">
    <location>
        <begin position="358"/>
        <end position="384"/>
    </location>
</feature>
<dbReference type="NCBIfam" id="TIGR00711">
    <property type="entry name" value="efflux_EmrB"/>
    <property type="match status" value="1"/>
</dbReference>
<dbReference type="PROSITE" id="PS50850">
    <property type="entry name" value="MFS"/>
    <property type="match status" value="1"/>
</dbReference>
<evidence type="ECO:0000256" key="10">
    <source>
        <dbReference type="SAM" id="Phobius"/>
    </source>
</evidence>
<feature type="transmembrane region" description="Helical" evidence="10">
    <location>
        <begin position="200"/>
        <end position="220"/>
    </location>
</feature>
<evidence type="ECO:0000256" key="1">
    <source>
        <dbReference type="ARBA" id="ARBA00004651"/>
    </source>
</evidence>
<sequence>MTTAVTAPRKTLLLALCCVSVLLIGIDMTGVNVALPTIGARFHAGTSGLAWVVDAYTVTLAAFLLFASSTADRLGRRRIFVAGLTVFVVGSALCAVAPTLGWLIVFRVVQALGAAALNPVAMAIIGTVHTEPAERARALGVWGGVIGLSLALGPIVGGALVDSPLGWRWIFLINVPIGIAALLLTRRVVPESRSPFPRRFDPLGQIFVTAGLAALTLGIIEGPVLGWLSAPITAAFAVAAACLAGLLLHEPRRFDPLIELGFFRSFPFAASNLMAVLSFAALGSFLFLNSLYLQGERGYSALTAGLLVLPLAAVSVVLGPVGGRVLAVRGPRIPLAVAGTGIGATGVMLSFAGTSTPVWWLLLAYTVMGIGNAAVGAPISQAAVAGMPRERIGVATGISSTSRQIGATLGVAVAGAVLGAGGARGGGGSGGVGWWLNAGYGTAILVLGLLSTTARARASAHAVTGPPPVPPPGDTAPPAGPGTRRPRVGNGRSDGQ</sequence>
<dbReference type="PANTHER" id="PTHR42718">
    <property type="entry name" value="MAJOR FACILITATOR SUPERFAMILY MULTIDRUG TRANSPORTER MFSC"/>
    <property type="match status" value="1"/>
</dbReference>
<feature type="transmembrane region" description="Helical" evidence="10">
    <location>
        <begin position="299"/>
        <end position="321"/>
    </location>
</feature>
<dbReference type="Proteomes" id="UP000501179">
    <property type="component" value="Chromosome"/>
</dbReference>
<feature type="transmembrane region" description="Helical" evidence="10">
    <location>
        <begin position="167"/>
        <end position="188"/>
    </location>
</feature>
<evidence type="ECO:0000256" key="7">
    <source>
        <dbReference type="ARBA" id="ARBA00023136"/>
    </source>
</evidence>
<dbReference type="PRINTS" id="PR01036">
    <property type="entry name" value="TCRTETB"/>
</dbReference>
<dbReference type="CDD" id="cd17321">
    <property type="entry name" value="MFS_MMR_MDR_like"/>
    <property type="match status" value="1"/>
</dbReference>
<dbReference type="GO" id="GO:0022857">
    <property type="term" value="F:transmembrane transporter activity"/>
    <property type="evidence" value="ECO:0007669"/>
    <property type="project" value="InterPro"/>
</dbReference>
<evidence type="ECO:0000256" key="8">
    <source>
        <dbReference type="ARBA" id="ARBA00023251"/>
    </source>
</evidence>
<keyword evidence="13" id="KW-1185">Reference proteome</keyword>
<keyword evidence="6 10" id="KW-1133">Transmembrane helix</keyword>
<accession>A0A6G9H6E2</accession>
<dbReference type="RefSeq" id="WP_167034851.1">
    <property type="nucleotide sequence ID" value="NZ_CP050177.1"/>
</dbReference>
<dbReference type="EMBL" id="CP050177">
    <property type="protein sequence ID" value="QIQ06103.1"/>
    <property type="molecule type" value="Genomic_DNA"/>
</dbReference>
<feature type="transmembrane region" description="Helical" evidence="10">
    <location>
        <begin position="111"/>
        <end position="128"/>
    </location>
</feature>
<feature type="transmembrane region" description="Helical" evidence="10">
    <location>
        <begin position="269"/>
        <end position="293"/>
    </location>
</feature>
<name>A0A6G9H6E2_9ACTN</name>
<feature type="compositionally biased region" description="Pro residues" evidence="9">
    <location>
        <begin position="465"/>
        <end position="480"/>
    </location>
</feature>
<evidence type="ECO:0000256" key="3">
    <source>
        <dbReference type="ARBA" id="ARBA00022448"/>
    </source>
</evidence>
<dbReference type="Gene3D" id="1.20.1720.10">
    <property type="entry name" value="Multidrug resistance protein D"/>
    <property type="match status" value="1"/>
</dbReference>
<keyword evidence="4" id="KW-1003">Cell membrane</keyword>
<feature type="transmembrane region" description="Helical" evidence="10">
    <location>
        <begin position="226"/>
        <end position="248"/>
    </location>
</feature>
<feature type="transmembrane region" description="Helical" evidence="10">
    <location>
        <begin position="405"/>
        <end position="426"/>
    </location>
</feature>
<evidence type="ECO:0000259" key="11">
    <source>
        <dbReference type="PROSITE" id="PS50850"/>
    </source>
</evidence>
<evidence type="ECO:0000256" key="9">
    <source>
        <dbReference type="SAM" id="MobiDB-lite"/>
    </source>
</evidence>
<dbReference type="SUPFAM" id="SSF103473">
    <property type="entry name" value="MFS general substrate transporter"/>
    <property type="match status" value="1"/>
</dbReference>
<feature type="transmembrane region" description="Helical" evidence="10">
    <location>
        <begin position="140"/>
        <end position="161"/>
    </location>
</feature>
<keyword evidence="7 10" id="KW-0472">Membrane</keyword>
<proteinExistence type="inferred from homology"/>
<dbReference type="Pfam" id="PF07690">
    <property type="entry name" value="MFS_1"/>
    <property type="match status" value="1"/>
</dbReference>
<comment type="similarity">
    <text evidence="2">Belongs to the major facilitator superfamily. EmrB family.</text>
</comment>
<dbReference type="PANTHER" id="PTHR42718:SF9">
    <property type="entry name" value="MAJOR FACILITATOR SUPERFAMILY MULTIDRUG TRANSPORTER MFSC"/>
    <property type="match status" value="1"/>
</dbReference>
<evidence type="ECO:0000256" key="6">
    <source>
        <dbReference type="ARBA" id="ARBA00022989"/>
    </source>
</evidence>
<protein>
    <submittedName>
        <fullName evidence="12">MFS transporter</fullName>
    </submittedName>
</protein>
<feature type="transmembrane region" description="Helical" evidence="10">
    <location>
        <begin position="12"/>
        <end position="35"/>
    </location>
</feature>
<gene>
    <name evidence="12" type="ORF">HA039_30735</name>
</gene>
<dbReference type="InterPro" id="IPR020846">
    <property type="entry name" value="MFS_dom"/>
</dbReference>
<keyword evidence="5 10" id="KW-0812">Transmembrane</keyword>
<feature type="transmembrane region" description="Helical" evidence="10">
    <location>
        <begin position="333"/>
        <end position="352"/>
    </location>
</feature>
<evidence type="ECO:0000256" key="4">
    <source>
        <dbReference type="ARBA" id="ARBA00022475"/>
    </source>
</evidence>
<dbReference type="AlphaFoldDB" id="A0A6G9H6E2"/>
<dbReference type="InterPro" id="IPR004638">
    <property type="entry name" value="EmrB-like"/>
</dbReference>
<feature type="domain" description="Major facilitator superfamily (MFS) profile" evidence="11">
    <location>
        <begin position="13"/>
        <end position="455"/>
    </location>
</feature>
<dbReference type="Gene3D" id="1.20.1250.20">
    <property type="entry name" value="MFS general substrate transporter like domains"/>
    <property type="match status" value="1"/>
</dbReference>
<dbReference type="InterPro" id="IPR011701">
    <property type="entry name" value="MFS"/>
</dbReference>
<keyword evidence="8" id="KW-0046">Antibiotic resistance</keyword>
<evidence type="ECO:0000256" key="2">
    <source>
        <dbReference type="ARBA" id="ARBA00008537"/>
    </source>
</evidence>
<feature type="transmembrane region" description="Helical" evidence="10">
    <location>
        <begin position="79"/>
        <end position="105"/>
    </location>
</feature>
<feature type="transmembrane region" description="Helical" evidence="10">
    <location>
        <begin position="432"/>
        <end position="450"/>
    </location>
</feature>
<keyword evidence="3" id="KW-0813">Transport</keyword>